<dbReference type="InterPro" id="IPR017787">
    <property type="entry name" value="NIF_FeS_clus_asmbl_NifU-like"/>
</dbReference>
<feature type="domain" description="NIF system FeS cluster assembly NifU N-terminal" evidence="1">
    <location>
        <begin position="5"/>
        <end position="127"/>
    </location>
</feature>
<dbReference type="AlphaFoldDB" id="A0A1V4QG14"/>
<dbReference type="Gene3D" id="3.50.50.60">
    <property type="entry name" value="FAD/NAD(P)-binding domain"/>
    <property type="match status" value="1"/>
</dbReference>
<dbReference type="PANTHER" id="PTHR10093">
    <property type="entry name" value="IRON-SULFUR CLUSTER ASSEMBLY ENZYME NIFU HOMOLOG"/>
    <property type="match status" value="1"/>
</dbReference>
<dbReference type="Pfam" id="PF01592">
    <property type="entry name" value="NifU_N"/>
    <property type="match status" value="1"/>
</dbReference>
<evidence type="ECO:0000313" key="2">
    <source>
        <dbReference type="EMBL" id="OPX18288.1"/>
    </source>
</evidence>
<dbReference type="EMBL" id="MUKB01000025">
    <property type="protein sequence ID" value="OPX18288.1"/>
    <property type="molecule type" value="Genomic_DNA"/>
</dbReference>
<dbReference type="CDD" id="cd06664">
    <property type="entry name" value="IscU_like"/>
    <property type="match status" value="1"/>
</dbReference>
<dbReference type="InterPro" id="IPR002871">
    <property type="entry name" value="NIF_FeS_clus_asmbl_NifU_N"/>
</dbReference>
<dbReference type="GO" id="GO:0051536">
    <property type="term" value="F:iron-sulfur cluster binding"/>
    <property type="evidence" value="ECO:0007669"/>
    <property type="project" value="InterPro"/>
</dbReference>
<reference evidence="3" key="1">
    <citation type="submission" date="2017-01" db="EMBL/GenBank/DDBJ databases">
        <title>Novel pathways for hydrocarbon cycling and metabolic interdependencies in hydrothermal sediment communities.</title>
        <authorList>
            <person name="Dombrowski N."/>
            <person name="Seitz K."/>
            <person name="Teske A."/>
            <person name="Baker B."/>
        </authorList>
    </citation>
    <scope>NUCLEOTIDE SEQUENCE [LARGE SCALE GENOMIC DNA]</scope>
</reference>
<dbReference type="GO" id="GO:0005506">
    <property type="term" value="F:iron ion binding"/>
    <property type="evidence" value="ECO:0007669"/>
    <property type="project" value="InterPro"/>
</dbReference>
<dbReference type="NCBIfam" id="TIGR03419">
    <property type="entry name" value="NifU_clost"/>
    <property type="match status" value="1"/>
</dbReference>
<organism evidence="2 3">
    <name type="scientific">candidate division WOR-3 bacterium 4484_100</name>
    <dbReference type="NCBI Taxonomy" id="1936077"/>
    <lineage>
        <taxon>Bacteria</taxon>
        <taxon>Bacteria division WOR-3</taxon>
    </lineage>
</organism>
<gene>
    <name evidence="2" type="ORF">BXT86_01935</name>
</gene>
<dbReference type="InterPro" id="IPR036188">
    <property type="entry name" value="FAD/NAD-bd_sf"/>
</dbReference>
<proteinExistence type="predicted"/>
<evidence type="ECO:0000259" key="1">
    <source>
        <dbReference type="Pfam" id="PF01592"/>
    </source>
</evidence>
<dbReference type="SUPFAM" id="SSF51905">
    <property type="entry name" value="FAD/NAD(P)-binding domain"/>
    <property type="match status" value="1"/>
</dbReference>
<dbReference type="GO" id="GO:0016226">
    <property type="term" value="P:iron-sulfur cluster assembly"/>
    <property type="evidence" value="ECO:0007669"/>
    <property type="project" value="InterPro"/>
</dbReference>
<protein>
    <submittedName>
        <fullName evidence="2">Fe-S cluster assembly scaffold protein NifU</fullName>
    </submittedName>
</protein>
<dbReference type="Proteomes" id="UP000191663">
    <property type="component" value="Unassembled WGS sequence"/>
</dbReference>
<sequence>MKSTTYSDKVLDHFRNPRNVGVLEGEDIAVGRVGNPVCGDLMEIYIKVEDNTIKDIKFKTFGCGSAIATASMITELAKGKSVEEAEKITRKDVAEELDGLPPIKMHCSNLAADALRAAIKNYKKKENQPEPAKTEFMKITGVDRFKDGGVYHKVVDINRLKDKRVIILDRGEDSVSRACSLQKISPRVIFITPNQRVAFNRNFEERLRKARVKILFESEVLEIIGTKTVEKIKIHDLNEDEVYELFADAIIL</sequence>
<dbReference type="SUPFAM" id="SSF82649">
    <property type="entry name" value="SufE/NifU"/>
    <property type="match status" value="1"/>
</dbReference>
<dbReference type="Gene3D" id="3.90.1010.10">
    <property type="match status" value="1"/>
</dbReference>
<name>A0A1V4QG14_UNCW3</name>
<comment type="caution">
    <text evidence="2">The sequence shown here is derived from an EMBL/GenBank/DDBJ whole genome shotgun (WGS) entry which is preliminary data.</text>
</comment>
<evidence type="ECO:0000313" key="3">
    <source>
        <dbReference type="Proteomes" id="UP000191663"/>
    </source>
</evidence>
<accession>A0A1V4QG14</accession>